<dbReference type="EMBL" id="DSOK01000066">
    <property type="protein sequence ID" value="HEN14247.1"/>
    <property type="molecule type" value="Genomic_DNA"/>
</dbReference>
<evidence type="ECO:0000256" key="1">
    <source>
        <dbReference type="SAM" id="Phobius"/>
    </source>
</evidence>
<dbReference type="AlphaFoldDB" id="A0A7C2JYV9"/>
<comment type="caution">
    <text evidence="3">The sequence shown here is derived from an EMBL/GenBank/DDBJ whole genome shotgun (WGS) entry which is preliminary data.</text>
</comment>
<name>A0A7C2JYV9_9PLAN</name>
<organism evidence="3">
    <name type="scientific">Schlesneria paludicola</name>
    <dbReference type="NCBI Taxonomy" id="360056"/>
    <lineage>
        <taxon>Bacteria</taxon>
        <taxon>Pseudomonadati</taxon>
        <taxon>Planctomycetota</taxon>
        <taxon>Planctomycetia</taxon>
        <taxon>Planctomycetales</taxon>
        <taxon>Planctomycetaceae</taxon>
        <taxon>Schlesneria</taxon>
    </lineage>
</organism>
<evidence type="ECO:0000313" key="3">
    <source>
        <dbReference type="EMBL" id="HEN14247.1"/>
    </source>
</evidence>
<keyword evidence="1" id="KW-0812">Transmembrane</keyword>
<evidence type="ECO:0000256" key="2">
    <source>
        <dbReference type="SAM" id="SignalP"/>
    </source>
</evidence>
<reference evidence="3" key="1">
    <citation type="journal article" date="2020" name="mSystems">
        <title>Genome- and Community-Level Interaction Insights into Carbon Utilization and Element Cycling Functions of Hydrothermarchaeota in Hydrothermal Sediment.</title>
        <authorList>
            <person name="Zhou Z."/>
            <person name="Liu Y."/>
            <person name="Xu W."/>
            <person name="Pan J."/>
            <person name="Luo Z.H."/>
            <person name="Li M."/>
        </authorList>
    </citation>
    <scope>NUCLEOTIDE SEQUENCE [LARGE SCALE GENOMIC DNA]</scope>
    <source>
        <strain evidence="3">SpSt-339</strain>
    </source>
</reference>
<gene>
    <name evidence="3" type="ORF">ENQ76_02095</name>
</gene>
<sequence length="103" mass="11221">MRRPLLLAAVLFASSLLMAAEAAACPLCKVANENTDERPRAYMISILFMLGMMGTVSGSVGGLIWWVNRQERKQLEDAGYGHVLHNGVTEYGKPPTTDDEPVA</sequence>
<feature type="chain" id="PRO_5027828290" evidence="2">
    <location>
        <begin position="20"/>
        <end position="103"/>
    </location>
</feature>
<feature type="transmembrane region" description="Helical" evidence="1">
    <location>
        <begin position="40"/>
        <end position="67"/>
    </location>
</feature>
<protein>
    <submittedName>
        <fullName evidence="3">Uncharacterized protein</fullName>
    </submittedName>
</protein>
<keyword evidence="1" id="KW-1133">Transmembrane helix</keyword>
<keyword evidence="1" id="KW-0472">Membrane</keyword>
<keyword evidence="2" id="KW-0732">Signal</keyword>
<feature type="signal peptide" evidence="2">
    <location>
        <begin position="1"/>
        <end position="19"/>
    </location>
</feature>
<proteinExistence type="predicted"/>
<accession>A0A7C2JYV9</accession>